<protein>
    <recommendedName>
        <fullName evidence="3">beta-lactamase</fullName>
        <ecNumber evidence="3">3.5.2.6</ecNumber>
    </recommendedName>
</protein>
<sequence length="340" mass="38998">MEKYRKKISLLMASIIAITMSLVTFFATVAWKNKQYNTLENDLSKNYYCNVNIKRLQDQKYIKPILLVDEDCESEDLASIKQKVTDIITQEKNKGTLTTASFYLKEYDNNDWTAVNDNEFYEPGSLFKVPILMVALKINEEHPGFLNQVVKYDTPLGITKNVHFPSKTIQFGGSYTVKQLIEYMIKYSDNQATYLLEKNINPEYLRKMFKDLNLEVPNVSADHYYFNVKNYSIFMRAIYNAGYLSIEDSEYAAELLTKTEFKDGILSRLPKNIAVAHKFGESGSDKENQLHESGIVYLNSKPYLLTVMTKGKGMNNLAKVISQISSAVYTEMLNTSETSN</sequence>
<dbReference type="Proteomes" id="UP000248840">
    <property type="component" value="Unassembled WGS sequence"/>
</dbReference>
<dbReference type="EC" id="3.5.2.6" evidence="3"/>
<keyword evidence="4" id="KW-0472">Membrane</keyword>
<evidence type="ECO:0000256" key="2">
    <source>
        <dbReference type="ARBA" id="ARBA00009009"/>
    </source>
</evidence>
<accession>A0A328YUA3</accession>
<dbReference type="InterPro" id="IPR012338">
    <property type="entry name" value="Beta-lactam/transpept-like"/>
</dbReference>
<evidence type="ECO:0000313" key="7">
    <source>
        <dbReference type="Proteomes" id="UP000248840"/>
    </source>
</evidence>
<dbReference type="InterPro" id="IPR045155">
    <property type="entry name" value="Beta-lactam_cat"/>
</dbReference>
<comment type="caution">
    <text evidence="6">The sequence shown here is derived from an EMBL/GenBank/DDBJ whole genome shotgun (WGS) entry which is preliminary data.</text>
</comment>
<gene>
    <name evidence="6" type="ORF">CLV55_101487</name>
</gene>
<dbReference type="GO" id="GO:0046677">
    <property type="term" value="P:response to antibiotic"/>
    <property type="evidence" value="ECO:0007669"/>
    <property type="project" value="InterPro"/>
</dbReference>
<evidence type="ECO:0000259" key="5">
    <source>
        <dbReference type="Pfam" id="PF13354"/>
    </source>
</evidence>
<comment type="similarity">
    <text evidence="2">Belongs to the class-A beta-lactamase family.</text>
</comment>
<dbReference type="Pfam" id="PF13354">
    <property type="entry name" value="Beta-lactamase2"/>
    <property type="match status" value="1"/>
</dbReference>
<feature type="domain" description="Beta-lactamase class A catalytic" evidence="5">
    <location>
        <begin position="101"/>
        <end position="309"/>
    </location>
</feature>
<keyword evidence="4" id="KW-1133">Transmembrane helix</keyword>
<keyword evidence="4" id="KW-0812">Transmembrane</keyword>
<comment type="catalytic activity">
    <reaction evidence="1">
        <text>a beta-lactam + H2O = a substituted beta-amino acid</text>
        <dbReference type="Rhea" id="RHEA:20401"/>
        <dbReference type="ChEBI" id="CHEBI:15377"/>
        <dbReference type="ChEBI" id="CHEBI:35627"/>
        <dbReference type="ChEBI" id="CHEBI:140347"/>
        <dbReference type="EC" id="3.5.2.6"/>
    </reaction>
</comment>
<dbReference type="RefSeq" id="WP_112112126.1">
    <property type="nucleotide sequence ID" value="NZ_QLSZ01000001.1"/>
</dbReference>
<evidence type="ECO:0000256" key="1">
    <source>
        <dbReference type="ARBA" id="ARBA00001526"/>
    </source>
</evidence>
<dbReference type="Gene3D" id="3.40.710.10">
    <property type="entry name" value="DD-peptidase/beta-lactamase superfamily"/>
    <property type="match status" value="1"/>
</dbReference>
<dbReference type="PANTHER" id="PTHR35333">
    <property type="entry name" value="BETA-LACTAMASE"/>
    <property type="match status" value="1"/>
</dbReference>
<feature type="transmembrane region" description="Helical" evidence="4">
    <location>
        <begin position="12"/>
        <end position="31"/>
    </location>
</feature>
<keyword evidence="7" id="KW-1185">Reference proteome</keyword>
<organism evidence="6 7">
    <name type="scientific">Flavobacterium aciduliphilum</name>
    <dbReference type="NCBI Taxonomy" id="1101402"/>
    <lineage>
        <taxon>Bacteria</taxon>
        <taxon>Pseudomonadati</taxon>
        <taxon>Bacteroidota</taxon>
        <taxon>Flavobacteriia</taxon>
        <taxon>Flavobacteriales</taxon>
        <taxon>Flavobacteriaceae</taxon>
        <taxon>Flavobacterium</taxon>
    </lineage>
</organism>
<dbReference type="GO" id="GO:0008800">
    <property type="term" value="F:beta-lactamase activity"/>
    <property type="evidence" value="ECO:0007669"/>
    <property type="project" value="UniProtKB-EC"/>
</dbReference>
<dbReference type="PANTHER" id="PTHR35333:SF3">
    <property type="entry name" value="BETA-LACTAMASE-TYPE TRANSPEPTIDASE FOLD CONTAINING PROTEIN"/>
    <property type="match status" value="1"/>
</dbReference>
<dbReference type="OrthoDB" id="9772863at2"/>
<evidence type="ECO:0000256" key="3">
    <source>
        <dbReference type="ARBA" id="ARBA00012865"/>
    </source>
</evidence>
<reference evidence="6 7" key="1">
    <citation type="submission" date="2018-06" db="EMBL/GenBank/DDBJ databases">
        <title>Genomic Encyclopedia of Archaeal and Bacterial Type Strains, Phase II (KMG-II): from individual species to whole genera.</title>
        <authorList>
            <person name="Goeker M."/>
        </authorList>
    </citation>
    <scope>NUCLEOTIDE SEQUENCE [LARGE SCALE GENOMIC DNA]</scope>
    <source>
        <strain evidence="6 7">DSM 25663</strain>
    </source>
</reference>
<dbReference type="AlphaFoldDB" id="A0A328YUA3"/>
<dbReference type="SUPFAM" id="SSF56601">
    <property type="entry name" value="beta-lactamase/transpeptidase-like"/>
    <property type="match status" value="1"/>
</dbReference>
<proteinExistence type="inferred from homology"/>
<dbReference type="EMBL" id="QLSZ01000001">
    <property type="protein sequence ID" value="RAR75782.1"/>
    <property type="molecule type" value="Genomic_DNA"/>
</dbReference>
<name>A0A328YUA3_9FLAO</name>
<dbReference type="InterPro" id="IPR000871">
    <property type="entry name" value="Beta-lactam_class-A"/>
</dbReference>
<evidence type="ECO:0000313" key="6">
    <source>
        <dbReference type="EMBL" id="RAR75782.1"/>
    </source>
</evidence>
<dbReference type="GO" id="GO:0030655">
    <property type="term" value="P:beta-lactam antibiotic catabolic process"/>
    <property type="evidence" value="ECO:0007669"/>
    <property type="project" value="InterPro"/>
</dbReference>
<evidence type="ECO:0000256" key="4">
    <source>
        <dbReference type="SAM" id="Phobius"/>
    </source>
</evidence>